<organism evidence="7 8">
    <name type="scientific">Hyaloscypha bicolor E</name>
    <dbReference type="NCBI Taxonomy" id="1095630"/>
    <lineage>
        <taxon>Eukaryota</taxon>
        <taxon>Fungi</taxon>
        <taxon>Dikarya</taxon>
        <taxon>Ascomycota</taxon>
        <taxon>Pezizomycotina</taxon>
        <taxon>Leotiomycetes</taxon>
        <taxon>Helotiales</taxon>
        <taxon>Hyaloscyphaceae</taxon>
        <taxon>Hyaloscypha</taxon>
        <taxon>Hyaloscypha bicolor</taxon>
    </lineage>
</organism>
<dbReference type="InParanoid" id="A0A2J6SIJ4"/>
<feature type="transmembrane region" description="Helical" evidence="5">
    <location>
        <begin position="136"/>
        <end position="157"/>
    </location>
</feature>
<evidence type="ECO:0000313" key="8">
    <source>
        <dbReference type="Proteomes" id="UP000235371"/>
    </source>
</evidence>
<keyword evidence="3 5" id="KW-1133">Transmembrane helix</keyword>
<dbReference type="InterPro" id="IPR020846">
    <property type="entry name" value="MFS_dom"/>
</dbReference>
<feature type="transmembrane region" description="Helical" evidence="5">
    <location>
        <begin position="436"/>
        <end position="457"/>
    </location>
</feature>
<dbReference type="RefSeq" id="XP_024727496.1">
    <property type="nucleotide sequence ID" value="XM_024876333.1"/>
</dbReference>
<dbReference type="InterPro" id="IPR011701">
    <property type="entry name" value="MFS"/>
</dbReference>
<gene>
    <name evidence="7" type="ORF">K444DRAFT_547837</name>
</gene>
<dbReference type="EMBL" id="KZ613913">
    <property type="protein sequence ID" value="PMD50592.1"/>
    <property type="molecule type" value="Genomic_DNA"/>
</dbReference>
<dbReference type="PANTHER" id="PTHR23502:SF157">
    <property type="entry name" value="MAJOR FACILITATOR SUPERFAMILY (MFS) PROFILE DOMAIN-CONTAINING PROTEIN-RELATED"/>
    <property type="match status" value="1"/>
</dbReference>
<feature type="transmembrane region" description="Helical" evidence="5">
    <location>
        <begin position="225"/>
        <end position="245"/>
    </location>
</feature>
<dbReference type="SUPFAM" id="SSF103473">
    <property type="entry name" value="MFS general substrate transporter"/>
    <property type="match status" value="1"/>
</dbReference>
<dbReference type="OrthoDB" id="5410178at2759"/>
<dbReference type="GeneID" id="36584412"/>
<accession>A0A2J6SIJ4</accession>
<dbReference type="GO" id="GO:0022857">
    <property type="term" value="F:transmembrane transporter activity"/>
    <property type="evidence" value="ECO:0007669"/>
    <property type="project" value="InterPro"/>
</dbReference>
<feature type="transmembrane region" description="Helical" evidence="5">
    <location>
        <begin position="169"/>
        <end position="188"/>
    </location>
</feature>
<evidence type="ECO:0000313" key="7">
    <source>
        <dbReference type="EMBL" id="PMD50592.1"/>
    </source>
</evidence>
<dbReference type="PROSITE" id="PS50850">
    <property type="entry name" value="MFS"/>
    <property type="match status" value="1"/>
</dbReference>
<dbReference type="Pfam" id="PF07690">
    <property type="entry name" value="MFS_1"/>
    <property type="match status" value="1"/>
</dbReference>
<protein>
    <submittedName>
        <fullName evidence="7">MFS multidrug transporter</fullName>
    </submittedName>
</protein>
<dbReference type="InterPro" id="IPR036259">
    <property type="entry name" value="MFS_trans_sf"/>
</dbReference>
<dbReference type="PANTHER" id="PTHR23502">
    <property type="entry name" value="MAJOR FACILITATOR SUPERFAMILY"/>
    <property type="match status" value="1"/>
</dbReference>
<feature type="transmembrane region" description="Helical" evidence="5">
    <location>
        <begin position="327"/>
        <end position="350"/>
    </location>
</feature>
<feature type="transmembrane region" description="Helical" evidence="5">
    <location>
        <begin position="409"/>
        <end position="430"/>
    </location>
</feature>
<sequence>MGVTEECTDTDCKVLPDFEKEGLDESFRKSTRDSLSNNEKLSADLKSSILQTSTEIEQQANPEVAKVLEELGLRLVEDGYVKWRPDASAHPRNWTSSRKAFDTGLVLLLDLFTTAVSTAGPPVAEIAKFEYGISRVVALVAFGSMYQFGQAFGGVIFPPYSEAFGRKSVYISASLVYCISCIIVGVTPSVAGALVGRFLSGFTSAVPSVIVSGSIEDLFNMRERVWLIYIWACATTGGLLVGPIYGSYIAAIIGWRWVFHIAAIVMAIFTTLLLFIKESRASRLLARRLEILHKRTGLTHLRINNPDHTPSLRTFAKVALRRPVQLFFTDPIVFVVSIMSAVGWALIYLFTQALPVIYHGFGLSRQQSSLLFLAILVGIFFGILPRIYDQGVLKKRFANDSPLHPEDKLIGFAFAAPSLAFGLWWLVLTVPPASNLPWYATIVGLIPIGFATNEFACTLSGYLADTYTIYASSAFAAMSFLRAVLGGLFPLIGEPMYTKVGSNWATVILACMATVFCATPVLFLKFGRRIRQRSKFAKYSLRVNKETQIQDDNVE</sequence>
<evidence type="ECO:0000256" key="4">
    <source>
        <dbReference type="ARBA" id="ARBA00023136"/>
    </source>
</evidence>
<evidence type="ECO:0000259" key="6">
    <source>
        <dbReference type="PROSITE" id="PS50850"/>
    </source>
</evidence>
<evidence type="ECO:0000256" key="2">
    <source>
        <dbReference type="ARBA" id="ARBA00022692"/>
    </source>
</evidence>
<dbReference type="Proteomes" id="UP000235371">
    <property type="component" value="Unassembled WGS sequence"/>
</dbReference>
<name>A0A2J6SIJ4_9HELO</name>
<comment type="subcellular location">
    <subcellularLocation>
        <location evidence="1">Membrane</location>
        <topology evidence="1">Multi-pass membrane protein</topology>
    </subcellularLocation>
</comment>
<feature type="transmembrane region" description="Helical" evidence="5">
    <location>
        <begin position="469"/>
        <end position="492"/>
    </location>
</feature>
<evidence type="ECO:0000256" key="5">
    <source>
        <dbReference type="SAM" id="Phobius"/>
    </source>
</evidence>
<dbReference type="GO" id="GO:0016020">
    <property type="term" value="C:membrane"/>
    <property type="evidence" value="ECO:0007669"/>
    <property type="project" value="UniProtKB-SubCell"/>
</dbReference>
<feature type="transmembrane region" description="Helical" evidence="5">
    <location>
        <begin position="504"/>
        <end position="524"/>
    </location>
</feature>
<evidence type="ECO:0000256" key="1">
    <source>
        <dbReference type="ARBA" id="ARBA00004141"/>
    </source>
</evidence>
<proteinExistence type="predicted"/>
<feature type="transmembrane region" description="Helical" evidence="5">
    <location>
        <begin position="370"/>
        <end position="388"/>
    </location>
</feature>
<keyword evidence="8" id="KW-1185">Reference proteome</keyword>
<feature type="domain" description="Major facilitator superfamily (MFS) profile" evidence="6">
    <location>
        <begin position="99"/>
        <end position="529"/>
    </location>
</feature>
<dbReference type="STRING" id="1095630.A0A2J6SIJ4"/>
<reference evidence="7 8" key="1">
    <citation type="submission" date="2016-04" db="EMBL/GenBank/DDBJ databases">
        <title>A degradative enzymes factory behind the ericoid mycorrhizal symbiosis.</title>
        <authorList>
            <consortium name="DOE Joint Genome Institute"/>
            <person name="Martino E."/>
            <person name="Morin E."/>
            <person name="Grelet G."/>
            <person name="Kuo A."/>
            <person name="Kohler A."/>
            <person name="Daghino S."/>
            <person name="Barry K."/>
            <person name="Choi C."/>
            <person name="Cichocki N."/>
            <person name="Clum A."/>
            <person name="Copeland A."/>
            <person name="Hainaut M."/>
            <person name="Haridas S."/>
            <person name="Labutti K."/>
            <person name="Lindquist E."/>
            <person name="Lipzen A."/>
            <person name="Khouja H.-R."/>
            <person name="Murat C."/>
            <person name="Ohm R."/>
            <person name="Olson A."/>
            <person name="Spatafora J."/>
            <person name="Veneault-Fourrey C."/>
            <person name="Henrissat B."/>
            <person name="Grigoriev I."/>
            <person name="Martin F."/>
            <person name="Perotto S."/>
        </authorList>
    </citation>
    <scope>NUCLEOTIDE SEQUENCE [LARGE SCALE GENOMIC DNA]</scope>
    <source>
        <strain evidence="7 8">E</strain>
    </source>
</reference>
<keyword evidence="4 5" id="KW-0472">Membrane</keyword>
<dbReference type="Gene3D" id="1.20.1250.20">
    <property type="entry name" value="MFS general substrate transporter like domains"/>
    <property type="match status" value="1"/>
</dbReference>
<feature type="transmembrane region" description="Helical" evidence="5">
    <location>
        <begin position="257"/>
        <end position="276"/>
    </location>
</feature>
<keyword evidence="2 5" id="KW-0812">Transmembrane</keyword>
<dbReference type="AlphaFoldDB" id="A0A2J6SIJ4"/>
<evidence type="ECO:0000256" key="3">
    <source>
        <dbReference type="ARBA" id="ARBA00022989"/>
    </source>
</evidence>